<evidence type="ECO:0000313" key="2">
    <source>
        <dbReference type="Proteomes" id="UP001396898"/>
    </source>
</evidence>
<name>A0ABR1RLD2_9PEZI</name>
<gene>
    <name evidence="1" type="ORF">PG991_008565</name>
</gene>
<comment type="caution">
    <text evidence="1">The sequence shown here is derived from an EMBL/GenBank/DDBJ whole genome shotgun (WGS) entry which is preliminary data.</text>
</comment>
<accession>A0ABR1RLD2</accession>
<sequence>MTELTGGLGPICVGASGQRALPKWTTNCYMYRAPWWLSPGNICATCFAKHRRAAIIRTNMVPRASWVGRTSERRGEAAERPLTSIASSVGASVCSCVSVRPAAKQTPYGHMPVPSIAAT</sequence>
<evidence type="ECO:0000313" key="1">
    <source>
        <dbReference type="EMBL" id="KAK8015677.1"/>
    </source>
</evidence>
<protein>
    <submittedName>
        <fullName evidence="1">Uncharacterized protein</fullName>
    </submittedName>
</protein>
<organism evidence="1 2">
    <name type="scientific">Apiospora marii</name>
    <dbReference type="NCBI Taxonomy" id="335849"/>
    <lineage>
        <taxon>Eukaryota</taxon>
        <taxon>Fungi</taxon>
        <taxon>Dikarya</taxon>
        <taxon>Ascomycota</taxon>
        <taxon>Pezizomycotina</taxon>
        <taxon>Sordariomycetes</taxon>
        <taxon>Xylariomycetidae</taxon>
        <taxon>Amphisphaeriales</taxon>
        <taxon>Apiosporaceae</taxon>
        <taxon>Apiospora</taxon>
    </lineage>
</organism>
<reference evidence="1 2" key="1">
    <citation type="submission" date="2023-01" db="EMBL/GenBank/DDBJ databases">
        <title>Analysis of 21 Apiospora genomes using comparative genomics revels a genus with tremendous synthesis potential of carbohydrate active enzymes and secondary metabolites.</title>
        <authorList>
            <person name="Sorensen T."/>
        </authorList>
    </citation>
    <scope>NUCLEOTIDE SEQUENCE [LARGE SCALE GENOMIC DNA]</scope>
    <source>
        <strain evidence="1 2">CBS 20057</strain>
    </source>
</reference>
<keyword evidence="2" id="KW-1185">Reference proteome</keyword>
<dbReference type="EMBL" id="JAQQWI010000012">
    <property type="protein sequence ID" value="KAK8015677.1"/>
    <property type="molecule type" value="Genomic_DNA"/>
</dbReference>
<dbReference type="Proteomes" id="UP001396898">
    <property type="component" value="Unassembled WGS sequence"/>
</dbReference>
<proteinExistence type="predicted"/>